<reference evidence="3" key="1">
    <citation type="submission" date="2022-10" db="EMBL/GenBank/DDBJ databases">
        <title>Genome assembly of Pristionchus species.</title>
        <authorList>
            <person name="Yoshida K."/>
            <person name="Sommer R.J."/>
        </authorList>
    </citation>
    <scope>NUCLEOTIDE SEQUENCE [LARGE SCALE GENOMIC DNA]</scope>
    <source>
        <strain evidence="3">RS5460</strain>
    </source>
</reference>
<keyword evidence="3" id="KW-1185">Reference proteome</keyword>
<evidence type="ECO:0000256" key="1">
    <source>
        <dbReference type="SAM" id="SignalP"/>
    </source>
</evidence>
<organism evidence="2 3">
    <name type="scientific">Pristionchus mayeri</name>
    <dbReference type="NCBI Taxonomy" id="1317129"/>
    <lineage>
        <taxon>Eukaryota</taxon>
        <taxon>Metazoa</taxon>
        <taxon>Ecdysozoa</taxon>
        <taxon>Nematoda</taxon>
        <taxon>Chromadorea</taxon>
        <taxon>Rhabditida</taxon>
        <taxon>Rhabditina</taxon>
        <taxon>Diplogasteromorpha</taxon>
        <taxon>Diplogasteroidea</taxon>
        <taxon>Neodiplogasteridae</taxon>
        <taxon>Pristionchus</taxon>
    </lineage>
</organism>
<feature type="non-terminal residue" evidence="2">
    <location>
        <position position="1"/>
    </location>
</feature>
<dbReference type="EMBL" id="BTRK01000001">
    <property type="protein sequence ID" value="GMR30661.1"/>
    <property type="molecule type" value="Genomic_DNA"/>
</dbReference>
<gene>
    <name evidence="2" type="ORF">PMAYCL1PPCAC_00856</name>
</gene>
<accession>A0AAN4YYG8</accession>
<dbReference type="AlphaFoldDB" id="A0AAN4YYG8"/>
<feature type="signal peptide" evidence="1">
    <location>
        <begin position="1"/>
        <end position="15"/>
    </location>
</feature>
<feature type="chain" id="PRO_5042828326" evidence="1">
    <location>
        <begin position="16"/>
        <end position="130"/>
    </location>
</feature>
<protein>
    <submittedName>
        <fullName evidence="2">Uncharacterized protein</fullName>
    </submittedName>
</protein>
<evidence type="ECO:0000313" key="2">
    <source>
        <dbReference type="EMBL" id="GMR30661.1"/>
    </source>
</evidence>
<feature type="non-terminal residue" evidence="2">
    <location>
        <position position="130"/>
    </location>
</feature>
<name>A0AAN4YYG8_9BILA</name>
<comment type="caution">
    <text evidence="2">The sequence shown here is derived from an EMBL/GenBank/DDBJ whole genome shotgun (WGS) entry which is preliminary data.</text>
</comment>
<proteinExistence type="predicted"/>
<evidence type="ECO:0000313" key="3">
    <source>
        <dbReference type="Proteomes" id="UP001328107"/>
    </source>
</evidence>
<keyword evidence="1" id="KW-0732">Signal</keyword>
<sequence>APIAFLLAIVAVLEARVTFPNSEVIQAADLVNYEASFKCANGCKLYVDRWDDDLLITQNGKVLASFTEISGPQPYAPKGLVLAKGTNYKVQANTTQPVANFVLYSVSAGAANYGLSVAAPQGTTGIKFEG</sequence>
<dbReference type="Proteomes" id="UP001328107">
    <property type="component" value="Unassembled WGS sequence"/>
</dbReference>